<keyword evidence="11" id="KW-1185">Reference proteome</keyword>
<dbReference type="EC" id="3.4.19.12" evidence="7"/>
<evidence type="ECO:0000313" key="10">
    <source>
        <dbReference type="EMBL" id="GBG24688.1"/>
    </source>
</evidence>
<feature type="domain" description="USP" evidence="9">
    <location>
        <begin position="10"/>
        <end position="750"/>
    </location>
</feature>
<comment type="similarity">
    <text evidence="2 7">Belongs to the peptidase C19 family.</text>
</comment>
<organism evidence="10 11">
    <name type="scientific">Hondaea fermentalgiana</name>
    <dbReference type="NCBI Taxonomy" id="2315210"/>
    <lineage>
        <taxon>Eukaryota</taxon>
        <taxon>Sar</taxon>
        <taxon>Stramenopiles</taxon>
        <taxon>Bigyra</taxon>
        <taxon>Labyrinthulomycetes</taxon>
        <taxon>Thraustochytrida</taxon>
        <taxon>Thraustochytriidae</taxon>
        <taxon>Hondaea</taxon>
    </lineage>
</organism>
<evidence type="ECO:0000313" key="11">
    <source>
        <dbReference type="Proteomes" id="UP000241890"/>
    </source>
</evidence>
<dbReference type="PANTHER" id="PTHR21646">
    <property type="entry name" value="UBIQUITIN CARBOXYL-TERMINAL HYDROLASE"/>
    <property type="match status" value="1"/>
</dbReference>
<dbReference type="PANTHER" id="PTHR21646:SF24">
    <property type="entry name" value="UBIQUITIN CARBOXYL-TERMINAL HYDROLASE"/>
    <property type="match status" value="1"/>
</dbReference>
<feature type="compositionally biased region" description="Polar residues" evidence="8">
    <location>
        <begin position="449"/>
        <end position="458"/>
    </location>
</feature>
<dbReference type="InterPro" id="IPR050185">
    <property type="entry name" value="Ub_carboxyl-term_hydrolase"/>
</dbReference>
<dbReference type="InParanoid" id="A0A2R5G4H7"/>
<dbReference type="GO" id="GO:0006508">
    <property type="term" value="P:proteolysis"/>
    <property type="evidence" value="ECO:0007669"/>
    <property type="project" value="UniProtKB-KW"/>
</dbReference>
<accession>A0A2R5G4H7</accession>
<name>A0A2R5G4H7_9STRA</name>
<dbReference type="OrthoDB" id="265776at2759"/>
<sequence length="756" mass="84458">MEENQFRGLVGLRNLGNTCYMNSTLQCLSNCWPLTRYFLSNKFRQDRNLESVLGTGARFAMVWDSLIKELWFGSSPTITPVMMKRAIGTLPGSGGQFAGFMQHDAQELLIFLLDTLHEDLNLVHIKPYFAEVDNVSDPPRSIADLAAESWAKHLRREHSMVTHIFQGQLHNTVACPRCKFESHTFTPFMFLPLAIPVDRDRIVTVTVVRQVQDKSGSLVFSRVRYAVGVRAVDSCRHLKSKLAELCGVAPAHQLLVQLRHHAIVRDYTDNESVRLLLDPNCELYMYELADPALLEVQLSSSHKRGETGRLNASTTAENGSERRESRVGSDVREIFVLHRSSDSPEAPTVGLPLLLRVSASRTCLEVRMAISRLLRLLSTGLDTRDASMLEREGRALRLRFVDHNGEDIVVEGCCAPADHTVDETSIPPGTSDAMSVDDEGEEEGKEGVTCSTSTSKNGSDLAGSDASVPAEMKSNDADVVSERRGHAEEMVYFPDDDARSLEDCVPKAFFVLAAIWDDQSQTAESPCPTGKSKKDRKRTGAAARKRKKQRNKKKVAVPYQEAPTTATVQHESARTHEARVAHQSRVASMHRVSGEIYSLHECLEFFSNRERLGTGNAWSCPKCKTDQEADKTMRIIRLPEVLILCLKRFEPRSHRKIMSLVDFPLEELDLAPFLADFGGDKEKEDTVFDLFAVTNHMGTAGMGHYTAHVARQESASSPVAWYLCDDSSITEVRAASVVSSSAYCLYYKRRRSEKQQ</sequence>
<dbReference type="PROSITE" id="PS00973">
    <property type="entry name" value="USP_2"/>
    <property type="match status" value="1"/>
</dbReference>
<evidence type="ECO:0000256" key="6">
    <source>
        <dbReference type="ARBA" id="ARBA00022807"/>
    </source>
</evidence>
<dbReference type="PROSITE" id="PS50235">
    <property type="entry name" value="USP_3"/>
    <property type="match status" value="1"/>
</dbReference>
<dbReference type="InterPro" id="IPR001394">
    <property type="entry name" value="Peptidase_C19_UCH"/>
</dbReference>
<evidence type="ECO:0000256" key="2">
    <source>
        <dbReference type="ARBA" id="ARBA00009085"/>
    </source>
</evidence>
<dbReference type="Gene3D" id="3.90.70.10">
    <property type="entry name" value="Cysteine proteinases"/>
    <property type="match status" value="2"/>
</dbReference>
<comment type="catalytic activity">
    <reaction evidence="1 7">
        <text>Thiol-dependent hydrolysis of ester, thioester, amide, peptide and isopeptide bonds formed by the C-terminal Gly of ubiquitin (a 76-residue protein attached to proteins as an intracellular targeting signal).</text>
        <dbReference type="EC" id="3.4.19.12"/>
    </reaction>
</comment>
<dbReference type="Pfam" id="PF00443">
    <property type="entry name" value="UCH"/>
    <property type="match status" value="1"/>
</dbReference>
<evidence type="ECO:0000256" key="7">
    <source>
        <dbReference type="RuleBase" id="RU366025"/>
    </source>
</evidence>
<evidence type="ECO:0000256" key="1">
    <source>
        <dbReference type="ARBA" id="ARBA00000707"/>
    </source>
</evidence>
<dbReference type="GO" id="GO:0004843">
    <property type="term" value="F:cysteine-type deubiquitinase activity"/>
    <property type="evidence" value="ECO:0007669"/>
    <property type="project" value="UniProtKB-UniRule"/>
</dbReference>
<gene>
    <name evidence="10" type="ORF">FCC1311_009062</name>
</gene>
<dbReference type="GO" id="GO:0016579">
    <property type="term" value="P:protein deubiquitination"/>
    <property type="evidence" value="ECO:0007669"/>
    <property type="project" value="InterPro"/>
</dbReference>
<dbReference type="Proteomes" id="UP000241890">
    <property type="component" value="Unassembled WGS sequence"/>
</dbReference>
<evidence type="ECO:0000259" key="9">
    <source>
        <dbReference type="PROSITE" id="PS50235"/>
    </source>
</evidence>
<feature type="region of interest" description="Disordered" evidence="8">
    <location>
        <begin position="521"/>
        <end position="573"/>
    </location>
</feature>
<evidence type="ECO:0000256" key="8">
    <source>
        <dbReference type="SAM" id="MobiDB-lite"/>
    </source>
</evidence>
<keyword evidence="6 7" id="KW-0788">Thiol protease</keyword>
<dbReference type="EMBL" id="BEYU01000008">
    <property type="protein sequence ID" value="GBG24688.1"/>
    <property type="molecule type" value="Genomic_DNA"/>
</dbReference>
<feature type="compositionally biased region" description="Acidic residues" evidence="8">
    <location>
        <begin position="435"/>
        <end position="444"/>
    </location>
</feature>
<feature type="compositionally biased region" description="Basic residues" evidence="8">
    <location>
        <begin position="531"/>
        <end position="555"/>
    </location>
</feature>
<keyword evidence="3 7" id="KW-0645">Protease</keyword>
<dbReference type="InterPro" id="IPR038765">
    <property type="entry name" value="Papain-like_cys_pep_sf"/>
</dbReference>
<dbReference type="InterPro" id="IPR028889">
    <property type="entry name" value="USP"/>
</dbReference>
<keyword evidence="5 7" id="KW-0378">Hydrolase</keyword>
<comment type="caution">
    <text evidence="10">The sequence shown here is derived from an EMBL/GenBank/DDBJ whole genome shotgun (WGS) entry which is preliminary data.</text>
</comment>
<feature type="region of interest" description="Disordered" evidence="8">
    <location>
        <begin position="419"/>
        <end position="476"/>
    </location>
</feature>
<dbReference type="AlphaFoldDB" id="A0A2R5G4H7"/>
<evidence type="ECO:0000256" key="5">
    <source>
        <dbReference type="ARBA" id="ARBA00022801"/>
    </source>
</evidence>
<dbReference type="InterPro" id="IPR018200">
    <property type="entry name" value="USP_CS"/>
</dbReference>
<feature type="region of interest" description="Disordered" evidence="8">
    <location>
        <begin position="304"/>
        <end position="326"/>
    </location>
</feature>
<proteinExistence type="inferred from homology"/>
<dbReference type="PROSITE" id="PS00972">
    <property type="entry name" value="USP_1"/>
    <property type="match status" value="1"/>
</dbReference>
<protein>
    <recommendedName>
        <fullName evidence="7">Ubiquitin carboxyl-terminal hydrolase</fullName>
        <ecNumber evidence="7">3.4.19.12</ecNumber>
    </recommendedName>
</protein>
<evidence type="ECO:0000256" key="4">
    <source>
        <dbReference type="ARBA" id="ARBA00022786"/>
    </source>
</evidence>
<keyword evidence="4 7" id="KW-0833">Ubl conjugation pathway</keyword>
<dbReference type="SUPFAM" id="SSF54001">
    <property type="entry name" value="Cysteine proteinases"/>
    <property type="match status" value="1"/>
</dbReference>
<evidence type="ECO:0000256" key="3">
    <source>
        <dbReference type="ARBA" id="ARBA00022670"/>
    </source>
</evidence>
<reference evidence="10 11" key="1">
    <citation type="submission" date="2017-12" db="EMBL/GenBank/DDBJ databases">
        <title>Sequencing, de novo assembly and annotation of complete genome of a new Thraustochytrid species, strain FCC1311.</title>
        <authorList>
            <person name="Sedici K."/>
            <person name="Godart F."/>
            <person name="Aiese Cigliano R."/>
            <person name="Sanseverino W."/>
            <person name="Barakat M."/>
            <person name="Ortet P."/>
            <person name="Marechal E."/>
            <person name="Cagnac O."/>
            <person name="Amato A."/>
        </authorList>
    </citation>
    <scope>NUCLEOTIDE SEQUENCE [LARGE SCALE GENOMIC DNA]</scope>
</reference>